<evidence type="ECO:0000259" key="2">
    <source>
        <dbReference type="PROSITE" id="PS50110"/>
    </source>
</evidence>
<dbReference type="Gene3D" id="3.40.50.2300">
    <property type="match status" value="1"/>
</dbReference>
<evidence type="ECO:0000313" key="4">
    <source>
        <dbReference type="Proteomes" id="UP000593875"/>
    </source>
</evidence>
<name>A0A7L9UB50_9BURK</name>
<accession>A0A7L9UB50</accession>
<dbReference type="InterPro" id="IPR001789">
    <property type="entry name" value="Sig_transdc_resp-reg_receiver"/>
</dbReference>
<dbReference type="RefSeq" id="WP_193689237.1">
    <property type="nucleotide sequence ID" value="NZ_CP062942.1"/>
</dbReference>
<dbReference type="GO" id="GO:0000160">
    <property type="term" value="P:phosphorelay signal transduction system"/>
    <property type="evidence" value="ECO:0007669"/>
    <property type="project" value="InterPro"/>
</dbReference>
<dbReference type="AlphaFoldDB" id="A0A7L9UB50"/>
<keyword evidence="3" id="KW-0614">Plasmid</keyword>
<proteinExistence type="predicted"/>
<organism evidence="3 4">
    <name type="scientific">Massilia litorea</name>
    <dbReference type="NCBI Taxonomy" id="2769491"/>
    <lineage>
        <taxon>Bacteria</taxon>
        <taxon>Pseudomonadati</taxon>
        <taxon>Pseudomonadota</taxon>
        <taxon>Betaproteobacteria</taxon>
        <taxon>Burkholderiales</taxon>
        <taxon>Oxalobacteraceae</taxon>
        <taxon>Telluria group</taxon>
        <taxon>Massilia</taxon>
    </lineage>
</organism>
<dbReference type="KEGG" id="mlir:LPB04_23455"/>
<dbReference type="Proteomes" id="UP000593875">
    <property type="component" value="Plasmid unnamed1"/>
</dbReference>
<keyword evidence="4" id="KW-1185">Reference proteome</keyword>
<dbReference type="SUPFAM" id="SSF52172">
    <property type="entry name" value="CheY-like"/>
    <property type="match status" value="1"/>
</dbReference>
<dbReference type="InterPro" id="IPR011006">
    <property type="entry name" value="CheY-like_superfamily"/>
</dbReference>
<evidence type="ECO:0000313" key="3">
    <source>
        <dbReference type="EMBL" id="QOL52274.1"/>
    </source>
</evidence>
<geneLocation type="plasmid" evidence="3 4">
    <name>unnamed1</name>
</geneLocation>
<dbReference type="EMBL" id="CP062942">
    <property type="protein sequence ID" value="QOL52274.1"/>
    <property type="molecule type" value="Genomic_DNA"/>
</dbReference>
<evidence type="ECO:0000256" key="1">
    <source>
        <dbReference type="PROSITE-ProRule" id="PRU00169"/>
    </source>
</evidence>
<feature type="domain" description="Response regulatory" evidence="2">
    <location>
        <begin position="10"/>
        <end position="125"/>
    </location>
</feature>
<sequence>MIANAERRLRVLIVDNEEEKLELYFSVFVSKGYSVRKAITCADALALVPIFRPDAVFTSLFDVSRSDPDLCLSLRKMPETVEALIVAITNYGIPINDNRATAGFDYFLVRPISLSKVLETMQHLVGYKGDSVKAVRVPIYD</sequence>
<gene>
    <name evidence="3" type="ORF">LPB04_23455</name>
</gene>
<protein>
    <recommendedName>
        <fullName evidence="2">Response regulatory domain-containing protein</fullName>
    </recommendedName>
</protein>
<dbReference type="PROSITE" id="PS50110">
    <property type="entry name" value="RESPONSE_REGULATORY"/>
    <property type="match status" value="1"/>
</dbReference>
<comment type="caution">
    <text evidence="1">Lacks conserved residue(s) required for the propagation of feature annotation.</text>
</comment>
<reference evidence="3 4" key="1">
    <citation type="submission" date="2020-10" db="EMBL/GenBank/DDBJ databases">
        <title>Genome sequencing of Massilia sp. LPB0304.</title>
        <authorList>
            <person name="Kim J."/>
        </authorList>
    </citation>
    <scope>NUCLEOTIDE SEQUENCE [LARGE SCALE GENOMIC DNA]</scope>
    <source>
        <strain evidence="3 4">LPB0304</strain>
        <plasmid evidence="3 4">unnamed1</plasmid>
    </source>
</reference>